<dbReference type="InterPro" id="IPR001650">
    <property type="entry name" value="Helicase_C-like"/>
</dbReference>
<evidence type="ECO:0000259" key="1">
    <source>
        <dbReference type="Pfam" id="PF00271"/>
    </source>
</evidence>
<evidence type="ECO:0000313" key="2">
    <source>
        <dbReference type="EMBL" id="QDV54942.1"/>
    </source>
</evidence>
<dbReference type="SUPFAM" id="SSF52540">
    <property type="entry name" value="P-loop containing nucleoside triphosphate hydrolases"/>
    <property type="match status" value="1"/>
</dbReference>
<name>A0A518IPE7_9BACT</name>
<accession>A0A518IPE7</accession>
<proteinExistence type="predicted"/>
<dbReference type="Proteomes" id="UP000316770">
    <property type="component" value="Chromosome"/>
</dbReference>
<dbReference type="Pfam" id="PF00271">
    <property type="entry name" value="Helicase_C"/>
    <property type="match status" value="1"/>
</dbReference>
<organism evidence="2 3">
    <name type="scientific">Rosistilla oblonga</name>
    <dbReference type="NCBI Taxonomy" id="2527990"/>
    <lineage>
        <taxon>Bacteria</taxon>
        <taxon>Pseudomonadati</taxon>
        <taxon>Planctomycetota</taxon>
        <taxon>Planctomycetia</taxon>
        <taxon>Pirellulales</taxon>
        <taxon>Pirellulaceae</taxon>
        <taxon>Rosistilla</taxon>
    </lineage>
</organism>
<keyword evidence="3" id="KW-1185">Reference proteome</keyword>
<dbReference type="Gene3D" id="3.40.50.300">
    <property type="entry name" value="P-loop containing nucleotide triphosphate hydrolases"/>
    <property type="match status" value="2"/>
</dbReference>
<dbReference type="InterPro" id="IPR027417">
    <property type="entry name" value="P-loop_NTPase"/>
</dbReference>
<sequence length="407" mass="44263">MVLDSAFSTVSHCQNQVTSCGLGLADNFAPAAAAAEVLAAARLQPRAYQRRMVVAALQMIAGRQRAPDGHLAPAAGRVLVESPVGSGKTVIGLAIASALQRATGCRVGWAAMRRNSLARVAAENAFRVFNLDLQSISMFDKSPADVDLLVVDEVACGGTAQIERLHRQLHPRWTLGLAANSDPIKACFDRVIRDAGVSQLIADGYLSPYRHYTLDEYTPAVVAKRLIEEPDRWGQSLAFFQRRQQGLACAGLLQEQGIACELLGTGAHRERQLDAFERGNVRVLISTAAVPESIDCPDLKTVFCRPAGRSSMLDMAGPVFCKSVGQPIKQIVQCRQAAWPMWKSIPADEQFVGGQGGWRSVAVNRQLAQIVAPSDPLRLASEFPRQEDFFLGRERLRCANASRSVRF</sequence>
<feature type="domain" description="Helicase C-terminal" evidence="1">
    <location>
        <begin position="226"/>
        <end position="303"/>
    </location>
</feature>
<gene>
    <name evidence="2" type="ORF">Mal33_09080</name>
</gene>
<protein>
    <recommendedName>
        <fullName evidence="1">Helicase C-terminal domain-containing protein</fullName>
    </recommendedName>
</protein>
<dbReference type="RefSeq" id="WP_145282654.1">
    <property type="nucleotide sequence ID" value="NZ_CP036318.1"/>
</dbReference>
<evidence type="ECO:0000313" key="3">
    <source>
        <dbReference type="Proteomes" id="UP000316770"/>
    </source>
</evidence>
<dbReference type="EMBL" id="CP036318">
    <property type="protein sequence ID" value="QDV54942.1"/>
    <property type="molecule type" value="Genomic_DNA"/>
</dbReference>
<dbReference type="AlphaFoldDB" id="A0A518IPE7"/>
<reference evidence="2 3" key="1">
    <citation type="submission" date="2019-02" db="EMBL/GenBank/DDBJ databases">
        <title>Deep-cultivation of Planctomycetes and their phenomic and genomic characterization uncovers novel biology.</title>
        <authorList>
            <person name="Wiegand S."/>
            <person name="Jogler M."/>
            <person name="Boedeker C."/>
            <person name="Pinto D."/>
            <person name="Vollmers J."/>
            <person name="Rivas-Marin E."/>
            <person name="Kohn T."/>
            <person name="Peeters S.H."/>
            <person name="Heuer A."/>
            <person name="Rast P."/>
            <person name="Oberbeckmann S."/>
            <person name="Bunk B."/>
            <person name="Jeske O."/>
            <person name="Meyerdierks A."/>
            <person name="Storesund J.E."/>
            <person name="Kallscheuer N."/>
            <person name="Luecker S."/>
            <person name="Lage O.M."/>
            <person name="Pohl T."/>
            <person name="Merkel B.J."/>
            <person name="Hornburger P."/>
            <person name="Mueller R.-W."/>
            <person name="Bruemmer F."/>
            <person name="Labrenz M."/>
            <person name="Spormann A.M."/>
            <person name="Op den Camp H."/>
            <person name="Overmann J."/>
            <person name="Amann R."/>
            <person name="Jetten M.S.M."/>
            <person name="Mascher T."/>
            <person name="Medema M.H."/>
            <person name="Devos D.P."/>
            <person name="Kaster A.-K."/>
            <person name="Ovreas L."/>
            <person name="Rohde M."/>
            <person name="Galperin M.Y."/>
            <person name="Jogler C."/>
        </authorList>
    </citation>
    <scope>NUCLEOTIDE SEQUENCE [LARGE SCALE GENOMIC DNA]</scope>
    <source>
        <strain evidence="2 3">Mal33</strain>
    </source>
</reference>